<dbReference type="InterPro" id="IPR056729">
    <property type="entry name" value="GMPPB_C"/>
</dbReference>
<evidence type="ECO:0000313" key="21">
    <source>
        <dbReference type="EMBL" id="APZ44419.1"/>
    </source>
</evidence>
<feature type="binding site" evidence="18">
    <location>
        <position position="172"/>
    </location>
    <ligand>
        <name>UDP-N-acetyl-alpha-D-glucosamine</name>
        <dbReference type="ChEBI" id="CHEBI:57705"/>
    </ligand>
</feature>
<dbReference type="STRING" id="1765967.BW247_16070"/>
<dbReference type="InterPro" id="IPR050065">
    <property type="entry name" value="GlmU-like"/>
</dbReference>
<feature type="domain" description="MobA-like NTP transferase" evidence="19">
    <location>
        <begin position="11"/>
        <end position="134"/>
    </location>
</feature>
<dbReference type="EC" id="2.7.7.23" evidence="18"/>
<dbReference type="GO" id="GO:0019134">
    <property type="term" value="F:glucosamine-1-phosphate N-acetyltransferase activity"/>
    <property type="evidence" value="ECO:0007669"/>
    <property type="project" value="UniProtKB-UniRule"/>
</dbReference>
<dbReference type="InterPro" id="IPR001451">
    <property type="entry name" value="Hexapep"/>
</dbReference>
<keyword evidence="9 18" id="KW-0460">Magnesium</keyword>
<dbReference type="Pfam" id="PF25087">
    <property type="entry name" value="GMPPB_C"/>
    <property type="match status" value="1"/>
</dbReference>
<dbReference type="KEGG" id="afy:BW247_16070"/>
<dbReference type="GO" id="GO:0009252">
    <property type="term" value="P:peptidoglycan biosynthetic process"/>
    <property type="evidence" value="ECO:0007669"/>
    <property type="project" value="UniProtKB-UniRule"/>
</dbReference>
<dbReference type="GO" id="GO:0005737">
    <property type="term" value="C:cytoplasm"/>
    <property type="evidence" value="ECO:0007669"/>
    <property type="project" value="UniProtKB-SubCell"/>
</dbReference>
<evidence type="ECO:0000256" key="17">
    <source>
        <dbReference type="ARBA" id="ARBA00049628"/>
    </source>
</evidence>
<dbReference type="Pfam" id="PF14602">
    <property type="entry name" value="Hexapep_2"/>
    <property type="match status" value="1"/>
</dbReference>
<keyword evidence="12 18" id="KW-0511">Multifunctional enzyme</keyword>
<evidence type="ECO:0000256" key="13">
    <source>
        <dbReference type="ARBA" id="ARBA00023315"/>
    </source>
</evidence>
<comment type="similarity">
    <text evidence="3 18">In the N-terminal section; belongs to the N-acetylglucosamine-1-phosphate uridyltransferase family.</text>
</comment>
<evidence type="ECO:0000256" key="6">
    <source>
        <dbReference type="ARBA" id="ARBA00022695"/>
    </source>
</evidence>
<keyword evidence="7 18" id="KW-0479">Metal-binding</keyword>
<dbReference type="EMBL" id="CP019434">
    <property type="protein sequence ID" value="APZ44419.1"/>
    <property type="molecule type" value="Genomic_DNA"/>
</dbReference>
<keyword evidence="6 18" id="KW-0548">Nucleotidyltransferase</keyword>
<dbReference type="GO" id="GO:0000287">
    <property type="term" value="F:magnesium ion binding"/>
    <property type="evidence" value="ECO:0007669"/>
    <property type="project" value="UniProtKB-UniRule"/>
</dbReference>
<evidence type="ECO:0000256" key="11">
    <source>
        <dbReference type="ARBA" id="ARBA00022984"/>
    </source>
</evidence>
<comment type="pathway">
    <text evidence="18">Nucleotide-sugar biosynthesis; UDP-N-acetyl-alpha-D-glucosamine biosynthesis; UDP-N-acetyl-alpha-D-glucosamine from N-acetyl-alpha-D-glucosamine 1-phosphate: step 1/1.</text>
</comment>
<evidence type="ECO:0000256" key="18">
    <source>
        <dbReference type="HAMAP-Rule" id="MF_01631"/>
    </source>
</evidence>
<dbReference type="SUPFAM" id="SSF51161">
    <property type="entry name" value="Trimeric LpxA-like enzymes"/>
    <property type="match status" value="1"/>
</dbReference>
<keyword evidence="4 18" id="KW-0963">Cytoplasm</keyword>
<feature type="binding site" evidence="18">
    <location>
        <position position="380"/>
    </location>
    <ligand>
        <name>UDP-N-acetyl-alpha-D-glucosamine</name>
        <dbReference type="ChEBI" id="CHEBI:57705"/>
    </ligand>
</feature>
<dbReference type="UniPathway" id="UPA00973"/>
<feature type="binding site" evidence="18">
    <location>
        <begin position="389"/>
        <end position="390"/>
    </location>
    <ligand>
        <name>acetyl-CoA</name>
        <dbReference type="ChEBI" id="CHEBI:57288"/>
    </ligand>
</feature>
<evidence type="ECO:0000256" key="15">
    <source>
        <dbReference type="ARBA" id="ARBA00048247"/>
    </source>
</evidence>
<evidence type="ECO:0000313" key="22">
    <source>
        <dbReference type="Proteomes" id="UP000243807"/>
    </source>
</evidence>
<evidence type="ECO:0000256" key="10">
    <source>
        <dbReference type="ARBA" id="ARBA00022960"/>
    </source>
</evidence>
<organism evidence="21 22">
    <name type="scientific">Acidihalobacter ferrooxydans</name>
    <dbReference type="NCBI Taxonomy" id="1765967"/>
    <lineage>
        <taxon>Bacteria</taxon>
        <taxon>Pseudomonadati</taxon>
        <taxon>Pseudomonadota</taxon>
        <taxon>Gammaproteobacteria</taxon>
        <taxon>Chromatiales</taxon>
        <taxon>Ectothiorhodospiraceae</taxon>
        <taxon>Acidihalobacter</taxon>
    </lineage>
</organism>
<dbReference type="InterPro" id="IPR005882">
    <property type="entry name" value="Bifunctional_GlmU"/>
</dbReference>
<feature type="binding site" evidence="18">
    <location>
        <position position="383"/>
    </location>
    <ligand>
        <name>acetyl-CoA</name>
        <dbReference type="ChEBI" id="CHEBI:57288"/>
    </ligand>
</feature>
<dbReference type="OrthoDB" id="9775031at2"/>
<evidence type="ECO:0000259" key="19">
    <source>
        <dbReference type="Pfam" id="PF12804"/>
    </source>
</evidence>
<dbReference type="UniPathway" id="UPA00113">
    <property type="reaction ID" value="UER00532"/>
</dbReference>
<comment type="pathway">
    <text evidence="18">Bacterial outer membrane biogenesis; LPS lipid A biosynthesis.</text>
</comment>
<dbReference type="GO" id="GO:0006048">
    <property type="term" value="P:UDP-N-acetylglucosamine biosynthetic process"/>
    <property type="evidence" value="ECO:0007669"/>
    <property type="project" value="UniProtKB-UniPathway"/>
</dbReference>
<evidence type="ECO:0000256" key="8">
    <source>
        <dbReference type="ARBA" id="ARBA00022737"/>
    </source>
</evidence>
<reference evidence="21 22" key="1">
    <citation type="submission" date="2017-01" db="EMBL/GenBank/DDBJ databases">
        <title>Draft sequence of Acidihalobacter ferrooxidans strain DSM 14175 (strain V8).</title>
        <authorList>
            <person name="Khaleque H.N."/>
            <person name="Ramsay J.P."/>
            <person name="Murphy R.J.T."/>
            <person name="Kaksonen A.H."/>
            <person name="Boxall N.J."/>
            <person name="Watkin E.L.J."/>
        </authorList>
    </citation>
    <scope>NUCLEOTIDE SEQUENCE [LARGE SCALE GENOMIC DNA]</scope>
    <source>
        <strain evidence="21 22">V8</strain>
    </source>
</reference>
<evidence type="ECO:0000256" key="5">
    <source>
        <dbReference type="ARBA" id="ARBA00022679"/>
    </source>
</evidence>
<dbReference type="InterPro" id="IPR025877">
    <property type="entry name" value="MobA-like_NTP_Trfase"/>
</dbReference>
<dbReference type="GO" id="GO:0008360">
    <property type="term" value="P:regulation of cell shape"/>
    <property type="evidence" value="ECO:0007669"/>
    <property type="project" value="UniProtKB-KW"/>
</dbReference>
<comment type="subcellular location">
    <subcellularLocation>
        <location evidence="1 18">Cytoplasm</location>
    </subcellularLocation>
</comment>
<evidence type="ECO:0000256" key="12">
    <source>
        <dbReference type="ARBA" id="ARBA00023268"/>
    </source>
</evidence>
<feature type="binding site" evidence="18">
    <location>
        <begin position="83"/>
        <end position="84"/>
    </location>
    <ligand>
        <name>UDP-N-acetyl-alpha-D-glucosamine</name>
        <dbReference type="ChEBI" id="CHEBI:57705"/>
    </ligand>
</feature>
<feature type="binding site" evidence="18">
    <location>
        <position position="157"/>
    </location>
    <ligand>
        <name>UDP-N-acetyl-alpha-D-glucosamine</name>
        <dbReference type="ChEBI" id="CHEBI:57705"/>
    </ligand>
</feature>
<evidence type="ECO:0000256" key="14">
    <source>
        <dbReference type="ARBA" id="ARBA00023316"/>
    </source>
</evidence>
<feature type="binding site" evidence="18">
    <location>
        <position position="354"/>
    </location>
    <ligand>
        <name>UDP-N-acetyl-alpha-D-glucosamine</name>
        <dbReference type="ChEBI" id="CHEBI:57705"/>
    </ligand>
</feature>
<sequence>MISSKIEVVPVILAAGQGKRMRSTYPKVLHPLAEKPLIDHVLSAVGELGITDPAVVIGHGADRLEEHLRGRAVRIVYQHEQLGTGHAVAQALTLIPDEAVVLVLYGDVPLVTSGTMASLVALASEGALAWLSVHVDDPSGFGRVLRDDTGAVTAIVEERDATPDQRGICEVNTGILAVRSSHLKRWIAALGCDNAQGEYYLTDCLALAVAEGVPVHMQQSMDPDEVIGINDRRQLAEAERTLNRQRVAALMSHGVTVRDPARLDIRGELVVGQDVEIDVGVILQGHISLGSGCYIGPYSILTDCDVAEGARIEAHSVIEQAQIGAGCRVGPFARLRPGTKLAEQAHVGNFVEVKNAKVGPGSKINHLSYIGDATLGADVNVGAGTITCNYDGANKHHTRIGDQAFIGSNTAMVAPVEVGQNATIGAGSVITRDAPAGKLTLARARQATLDGWKRPEKPLKE</sequence>
<feature type="binding site" evidence="18">
    <location>
        <position position="369"/>
    </location>
    <ligand>
        <name>UDP-N-acetyl-alpha-D-glucosamine</name>
        <dbReference type="ChEBI" id="CHEBI:57705"/>
    </ligand>
</feature>
<comment type="subunit">
    <text evidence="18">Homotrimer.</text>
</comment>
<name>A0A1P8UKS3_9GAMM</name>
<accession>A0A1P8UKS3</accession>
<evidence type="ECO:0000256" key="9">
    <source>
        <dbReference type="ARBA" id="ARBA00022842"/>
    </source>
</evidence>
<dbReference type="NCBIfam" id="TIGR01173">
    <property type="entry name" value="glmU"/>
    <property type="match status" value="1"/>
</dbReference>
<dbReference type="Proteomes" id="UP000243807">
    <property type="component" value="Chromosome"/>
</dbReference>
<dbReference type="InterPro" id="IPR011004">
    <property type="entry name" value="Trimer_LpxA-like_sf"/>
</dbReference>
<feature type="binding site" evidence="18">
    <location>
        <position position="408"/>
    </location>
    <ligand>
        <name>acetyl-CoA</name>
        <dbReference type="ChEBI" id="CHEBI:57288"/>
    </ligand>
</feature>
<feature type="binding site" evidence="18">
    <location>
        <position position="426"/>
    </location>
    <ligand>
        <name>acetyl-CoA</name>
        <dbReference type="ChEBI" id="CHEBI:57288"/>
    </ligand>
</feature>
<evidence type="ECO:0000256" key="2">
    <source>
        <dbReference type="ARBA" id="ARBA00007707"/>
    </source>
</evidence>
<gene>
    <name evidence="18" type="primary">glmU</name>
    <name evidence="21" type="ORF">BW247_16070</name>
</gene>
<feature type="binding site" evidence="18">
    <location>
        <position position="27"/>
    </location>
    <ligand>
        <name>UDP-N-acetyl-alpha-D-glucosamine</name>
        <dbReference type="ChEBI" id="CHEBI:57705"/>
    </ligand>
</feature>
<keyword evidence="10 18" id="KW-0133">Cell shape</keyword>
<comment type="function">
    <text evidence="17 18">Catalyzes the last two sequential reactions in the de novo biosynthetic pathway for UDP-N-acetylglucosamine (UDP-GlcNAc). The C-terminal domain catalyzes the transfer of acetyl group from acetyl coenzyme A to glucosamine-1-phosphate (GlcN-1-P) to produce N-acetylglucosamine-1-phosphate (GlcNAc-1-P), which is converted into UDP-GlcNAc by the transfer of uridine 5-monophosphate (from uridine 5-triphosphate), a reaction catalyzed by the N-terminal domain.</text>
</comment>
<feature type="region of interest" description="Pyrophosphorylase" evidence="18">
    <location>
        <begin position="1"/>
        <end position="232"/>
    </location>
</feature>
<feature type="binding site" evidence="18">
    <location>
        <position position="336"/>
    </location>
    <ligand>
        <name>UDP-N-acetyl-alpha-D-glucosamine</name>
        <dbReference type="ChEBI" id="CHEBI:57705"/>
    </ligand>
</feature>
<evidence type="ECO:0000256" key="3">
    <source>
        <dbReference type="ARBA" id="ARBA00007947"/>
    </source>
</evidence>
<keyword evidence="22" id="KW-1185">Reference proteome</keyword>
<dbReference type="EC" id="2.3.1.157" evidence="18"/>
<feature type="binding site" evidence="18">
    <location>
        <begin position="105"/>
        <end position="107"/>
    </location>
    <ligand>
        <name>UDP-N-acetyl-alpha-D-glucosamine</name>
        <dbReference type="ChEBI" id="CHEBI:57705"/>
    </ligand>
</feature>
<evidence type="ECO:0000259" key="20">
    <source>
        <dbReference type="Pfam" id="PF25087"/>
    </source>
</evidence>
<comment type="catalytic activity">
    <reaction evidence="15 18">
        <text>alpha-D-glucosamine 1-phosphate + acetyl-CoA = N-acetyl-alpha-D-glucosamine 1-phosphate + CoA + H(+)</text>
        <dbReference type="Rhea" id="RHEA:13725"/>
        <dbReference type="ChEBI" id="CHEBI:15378"/>
        <dbReference type="ChEBI" id="CHEBI:57287"/>
        <dbReference type="ChEBI" id="CHEBI:57288"/>
        <dbReference type="ChEBI" id="CHEBI:57776"/>
        <dbReference type="ChEBI" id="CHEBI:58516"/>
        <dbReference type="EC" id="2.3.1.157"/>
    </reaction>
</comment>
<dbReference type="CDD" id="cd02540">
    <property type="entry name" value="GT2_GlmU_N_bac"/>
    <property type="match status" value="1"/>
</dbReference>
<dbReference type="GO" id="GO:0009245">
    <property type="term" value="P:lipid A biosynthetic process"/>
    <property type="evidence" value="ECO:0007669"/>
    <property type="project" value="UniProtKB-UniRule"/>
</dbReference>
<dbReference type="GO" id="GO:0016020">
    <property type="term" value="C:membrane"/>
    <property type="evidence" value="ECO:0007669"/>
    <property type="project" value="GOC"/>
</dbReference>
<feature type="binding site" evidence="18">
    <location>
        <position position="443"/>
    </location>
    <ligand>
        <name>acetyl-CoA</name>
        <dbReference type="ChEBI" id="CHEBI:57288"/>
    </ligand>
</feature>
<dbReference type="GO" id="GO:0003977">
    <property type="term" value="F:UDP-N-acetylglucosamine diphosphorylase activity"/>
    <property type="evidence" value="ECO:0007669"/>
    <property type="project" value="UniProtKB-UniRule"/>
</dbReference>
<keyword evidence="8 18" id="KW-0677">Repeat</keyword>
<dbReference type="AlphaFoldDB" id="A0A1P8UKS3"/>
<feature type="binding site" evidence="18">
    <location>
        <position position="78"/>
    </location>
    <ligand>
        <name>UDP-N-acetyl-alpha-D-glucosamine</name>
        <dbReference type="ChEBI" id="CHEBI:57705"/>
    </ligand>
</feature>
<evidence type="ECO:0000256" key="1">
    <source>
        <dbReference type="ARBA" id="ARBA00004496"/>
    </source>
</evidence>
<comment type="pathway">
    <text evidence="18">Nucleotide-sugar biosynthesis; UDP-N-acetyl-alpha-D-glucosamine biosynthesis; N-acetyl-alpha-D-glucosamine 1-phosphate from alpha-D-glucosamine 6-phosphate (route II): step 2/2.</text>
</comment>
<feature type="active site" description="Proton acceptor" evidence="18">
    <location>
        <position position="366"/>
    </location>
</feature>
<keyword evidence="5 18" id="KW-0808">Transferase</keyword>
<evidence type="ECO:0000256" key="7">
    <source>
        <dbReference type="ARBA" id="ARBA00022723"/>
    </source>
</evidence>
<proteinExistence type="inferred from homology"/>
<dbReference type="GO" id="GO:0000902">
    <property type="term" value="P:cell morphogenesis"/>
    <property type="evidence" value="ECO:0007669"/>
    <property type="project" value="UniProtKB-UniRule"/>
</dbReference>
<evidence type="ECO:0000256" key="4">
    <source>
        <dbReference type="ARBA" id="ARBA00022490"/>
    </source>
</evidence>
<evidence type="ECO:0000256" key="16">
    <source>
        <dbReference type="ARBA" id="ARBA00048493"/>
    </source>
</evidence>
<feature type="binding site" evidence="18">
    <location>
        <position position="230"/>
    </location>
    <ligand>
        <name>Mg(2+)</name>
        <dbReference type="ChEBI" id="CHEBI:18420"/>
    </ligand>
</feature>
<feature type="domain" description="Mannose-1-phosphate guanyltransferase C-terminal" evidence="20">
    <location>
        <begin position="266"/>
        <end position="366"/>
    </location>
</feature>
<feature type="region of interest" description="Linker" evidence="18">
    <location>
        <begin position="233"/>
        <end position="253"/>
    </location>
</feature>
<feature type="binding site" evidence="18">
    <location>
        <begin position="13"/>
        <end position="16"/>
    </location>
    <ligand>
        <name>UDP-N-acetyl-alpha-D-glucosamine</name>
        <dbReference type="ChEBI" id="CHEBI:57705"/>
    </ligand>
</feature>
<keyword evidence="11 18" id="KW-0573">Peptidoglycan synthesis</keyword>
<comment type="catalytic activity">
    <reaction evidence="16 18">
        <text>N-acetyl-alpha-D-glucosamine 1-phosphate + UTP + H(+) = UDP-N-acetyl-alpha-D-glucosamine + diphosphate</text>
        <dbReference type="Rhea" id="RHEA:13509"/>
        <dbReference type="ChEBI" id="CHEBI:15378"/>
        <dbReference type="ChEBI" id="CHEBI:33019"/>
        <dbReference type="ChEBI" id="CHEBI:46398"/>
        <dbReference type="ChEBI" id="CHEBI:57705"/>
        <dbReference type="ChEBI" id="CHEBI:57776"/>
        <dbReference type="EC" id="2.7.7.23"/>
    </reaction>
</comment>
<protein>
    <recommendedName>
        <fullName evidence="18">Bifunctional protein GlmU</fullName>
    </recommendedName>
    <domain>
        <recommendedName>
            <fullName evidence="18">UDP-N-acetylglucosamine pyrophosphorylase</fullName>
            <ecNumber evidence="18">2.7.7.23</ecNumber>
        </recommendedName>
        <alternativeName>
            <fullName evidence="18">N-acetylglucosamine-1-phosphate uridyltransferase</fullName>
        </alternativeName>
    </domain>
    <domain>
        <recommendedName>
            <fullName evidence="18">Glucosamine-1-phosphate N-acetyltransferase</fullName>
            <ecNumber evidence="18">2.3.1.157</ecNumber>
        </recommendedName>
    </domain>
</protein>
<comment type="similarity">
    <text evidence="2 18">In the C-terminal section; belongs to the transferase hexapeptide repeat family.</text>
</comment>
<keyword evidence="14 18" id="KW-0961">Cell wall biogenesis/degradation</keyword>
<dbReference type="PANTHER" id="PTHR43584:SF3">
    <property type="entry name" value="BIFUNCTIONAL PROTEIN GLMU"/>
    <property type="match status" value="1"/>
</dbReference>
<feature type="binding site" evidence="18">
    <location>
        <position position="107"/>
    </location>
    <ligand>
        <name>Mg(2+)</name>
        <dbReference type="ChEBI" id="CHEBI:18420"/>
    </ligand>
</feature>
<keyword evidence="13 18" id="KW-0012">Acyltransferase</keyword>
<feature type="region of interest" description="N-acetyltransferase" evidence="18">
    <location>
        <begin position="254"/>
        <end position="461"/>
    </location>
</feature>
<dbReference type="Pfam" id="PF12804">
    <property type="entry name" value="NTP_transf_3"/>
    <property type="match status" value="1"/>
</dbReference>
<dbReference type="InterPro" id="IPR029044">
    <property type="entry name" value="Nucleotide-diphossugar_trans"/>
</dbReference>
<dbReference type="SUPFAM" id="SSF53448">
    <property type="entry name" value="Nucleotide-diphospho-sugar transferases"/>
    <property type="match status" value="1"/>
</dbReference>
<dbReference type="Gene3D" id="2.160.10.10">
    <property type="entry name" value="Hexapeptide repeat proteins"/>
    <property type="match status" value="1"/>
</dbReference>
<dbReference type="PANTHER" id="PTHR43584">
    <property type="entry name" value="NUCLEOTIDYL TRANSFERASE"/>
    <property type="match status" value="1"/>
</dbReference>
<dbReference type="GO" id="GO:0071555">
    <property type="term" value="P:cell wall organization"/>
    <property type="evidence" value="ECO:0007669"/>
    <property type="project" value="UniProtKB-KW"/>
</dbReference>
<dbReference type="RefSeq" id="WP_076838130.1">
    <property type="nucleotide sequence ID" value="NZ_CP019434.1"/>
</dbReference>
<dbReference type="Gene3D" id="3.90.550.10">
    <property type="entry name" value="Spore Coat Polysaccharide Biosynthesis Protein SpsA, Chain A"/>
    <property type="match status" value="1"/>
</dbReference>
<comment type="cofactor">
    <cofactor evidence="18">
        <name>Mg(2+)</name>
        <dbReference type="ChEBI" id="CHEBI:18420"/>
    </cofactor>
    <text evidence="18">Binds 1 Mg(2+) ion per subunit.</text>
</comment>
<dbReference type="InterPro" id="IPR038009">
    <property type="entry name" value="GlmU_C_LbH"/>
</dbReference>
<dbReference type="CDD" id="cd03353">
    <property type="entry name" value="LbH_GlmU_C"/>
    <property type="match status" value="1"/>
</dbReference>
<dbReference type="HAMAP" id="MF_01631">
    <property type="entry name" value="GlmU"/>
    <property type="match status" value="1"/>
</dbReference>
<feature type="binding site" evidence="18">
    <location>
        <position position="142"/>
    </location>
    <ligand>
        <name>UDP-N-acetyl-alpha-D-glucosamine</name>
        <dbReference type="ChEBI" id="CHEBI:57705"/>
    </ligand>
</feature>
<feature type="binding site" evidence="18">
    <location>
        <position position="230"/>
    </location>
    <ligand>
        <name>UDP-N-acetyl-alpha-D-glucosamine</name>
        <dbReference type="ChEBI" id="CHEBI:57705"/>
    </ligand>
</feature>